<feature type="non-terminal residue" evidence="2">
    <location>
        <position position="110"/>
    </location>
</feature>
<comment type="caution">
    <text evidence="2">The sequence shown here is derived from an EMBL/GenBank/DDBJ whole genome shotgun (WGS) entry which is preliminary data.</text>
</comment>
<feature type="region of interest" description="Disordered" evidence="1">
    <location>
        <begin position="1"/>
        <end position="55"/>
    </location>
</feature>
<keyword evidence="3" id="KW-1185">Reference proteome</keyword>
<evidence type="ECO:0000313" key="3">
    <source>
        <dbReference type="Proteomes" id="UP000236333"/>
    </source>
</evidence>
<dbReference type="Proteomes" id="UP000236333">
    <property type="component" value="Unassembled WGS sequence"/>
</dbReference>
<protein>
    <submittedName>
        <fullName evidence="2">Uncharacterized protein</fullName>
    </submittedName>
</protein>
<evidence type="ECO:0000256" key="1">
    <source>
        <dbReference type="SAM" id="MobiDB-lite"/>
    </source>
</evidence>
<feature type="compositionally biased region" description="Basic and acidic residues" evidence="1">
    <location>
        <begin position="83"/>
        <end position="97"/>
    </location>
</feature>
<name>A0A2J8A6Z0_9CHLO</name>
<accession>A0A2J8A6Z0</accession>
<evidence type="ECO:0000313" key="2">
    <source>
        <dbReference type="EMBL" id="PNH08302.1"/>
    </source>
</evidence>
<dbReference type="AlphaFoldDB" id="A0A2J8A6Z0"/>
<dbReference type="EMBL" id="PGGS01000135">
    <property type="protein sequence ID" value="PNH08302.1"/>
    <property type="molecule type" value="Genomic_DNA"/>
</dbReference>
<sequence>MKLKNLDTGEEYELEEYAQPSAPSDHAPGPSDGYGSPGDEAPAPRSLDGKKKGLVKKTSKLKAWAKHTLSTVKERIDDRIELKRQQRDAARDAEHAAPADLRAPSWQDAS</sequence>
<proteinExistence type="predicted"/>
<gene>
    <name evidence="2" type="ORF">TSOC_005160</name>
</gene>
<feature type="region of interest" description="Disordered" evidence="1">
    <location>
        <begin position="83"/>
        <end position="110"/>
    </location>
</feature>
<reference evidence="2 3" key="1">
    <citation type="journal article" date="2017" name="Mol. Biol. Evol.">
        <title>The 4-celled Tetrabaena socialis nuclear genome reveals the essential components for genetic control of cell number at the origin of multicellularity in the volvocine lineage.</title>
        <authorList>
            <person name="Featherston J."/>
            <person name="Arakaki Y."/>
            <person name="Hanschen E.R."/>
            <person name="Ferris P.J."/>
            <person name="Michod R.E."/>
            <person name="Olson B.J.S.C."/>
            <person name="Nozaki H."/>
            <person name="Durand P.M."/>
        </authorList>
    </citation>
    <scope>NUCLEOTIDE SEQUENCE [LARGE SCALE GENOMIC DNA]</scope>
    <source>
        <strain evidence="2 3">NIES-571</strain>
    </source>
</reference>
<feature type="compositionally biased region" description="Low complexity" evidence="1">
    <location>
        <begin position="28"/>
        <end position="39"/>
    </location>
</feature>
<organism evidence="2 3">
    <name type="scientific">Tetrabaena socialis</name>
    <dbReference type="NCBI Taxonomy" id="47790"/>
    <lineage>
        <taxon>Eukaryota</taxon>
        <taxon>Viridiplantae</taxon>
        <taxon>Chlorophyta</taxon>
        <taxon>core chlorophytes</taxon>
        <taxon>Chlorophyceae</taxon>
        <taxon>CS clade</taxon>
        <taxon>Chlamydomonadales</taxon>
        <taxon>Tetrabaenaceae</taxon>
        <taxon>Tetrabaena</taxon>
    </lineage>
</organism>